<feature type="region of interest" description="Disordered" evidence="1">
    <location>
        <begin position="1"/>
        <end position="103"/>
    </location>
</feature>
<evidence type="ECO:0000256" key="1">
    <source>
        <dbReference type="SAM" id="MobiDB-lite"/>
    </source>
</evidence>
<organism evidence="2 3">
    <name type="scientific">Muraenolepis orangiensis</name>
    <name type="common">Patagonian moray cod</name>
    <dbReference type="NCBI Taxonomy" id="630683"/>
    <lineage>
        <taxon>Eukaryota</taxon>
        <taxon>Metazoa</taxon>
        <taxon>Chordata</taxon>
        <taxon>Craniata</taxon>
        <taxon>Vertebrata</taxon>
        <taxon>Euteleostomi</taxon>
        <taxon>Actinopterygii</taxon>
        <taxon>Neopterygii</taxon>
        <taxon>Teleostei</taxon>
        <taxon>Neoteleostei</taxon>
        <taxon>Acanthomorphata</taxon>
        <taxon>Zeiogadaria</taxon>
        <taxon>Gadariae</taxon>
        <taxon>Gadiformes</taxon>
        <taxon>Muraenolepidoidei</taxon>
        <taxon>Muraenolepididae</taxon>
        <taxon>Muraenolepis</taxon>
    </lineage>
</organism>
<protein>
    <submittedName>
        <fullName evidence="2">Uncharacterized protein</fullName>
    </submittedName>
</protein>
<reference evidence="2" key="1">
    <citation type="submission" date="2022-07" db="EMBL/GenBank/DDBJ databases">
        <title>Chromosome-level genome of Muraenolepis orangiensis.</title>
        <authorList>
            <person name="Kim J."/>
        </authorList>
    </citation>
    <scope>NUCLEOTIDE SEQUENCE</scope>
    <source>
        <strain evidence="2">KU_S4_2022</strain>
        <tissue evidence="2">Muscle</tissue>
    </source>
</reference>
<gene>
    <name evidence="2" type="ORF">NHX12_003321</name>
</gene>
<name>A0A9Q0IH38_9TELE</name>
<evidence type="ECO:0000313" key="2">
    <source>
        <dbReference type="EMBL" id="KAJ3596921.1"/>
    </source>
</evidence>
<dbReference type="Proteomes" id="UP001148018">
    <property type="component" value="Unassembled WGS sequence"/>
</dbReference>
<dbReference type="AlphaFoldDB" id="A0A9Q0IH38"/>
<comment type="caution">
    <text evidence="2">The sequence shown here is derived from an EMBL/GenBank/DDBJ whole genome shotgun (WGS) entry which is preliminary data.</text>
</comment>
<accession>A0A9Q0IH38</accession>
<keyword evidence="3" id="KW-1185">Reference proteome</keyword>
<dbReference type="EMBL" id="JANIIK010000110">
    <property type="protein sequence ID" value="KAJ3596921.1"/>
    <property type="molecule type" value="Genomic_DNA"/>
</dbReference>
<proteinExistence type="predicted"/>
<feature type="compositionally biased region" description="Polar residues" evidence="1">
    <location>
        <begin position="63"/>
        <end position="79"/>
    </location>
</feature>
<sequence length="103" mass="10496">MSSPGDTPGDGASDSTTQATQPARGAASSLTPPGRGVVVVEVCSGPRVGLPEPCPRCGRPRPQTTAPRTSAHLTPNVHGSSRRSRDSLSRSTATATDNCKDAE</sequence>
<evidence type="ECO:0000313" key="3">
    <source>
        <dbReference type="Proteomes" id="UP001148018"/>
    </source>
</evidence>